<protein>
    <recommendedName>
        <fullName evidence="4">Secreted protein</fullName>
    </recommendedName>
</protein>
<name>A0ABR2U8S8_9ROSI</name>
<proteinExistence type="predicted"/>
<reference evidence="2 3" key="1">
    <citation type="journal article" date="2024" name="G3 (Bethesda)">
        <title>Genome assembly of Hibiscus sabdariffa L. provides insights into metabolisms of medicinal natural products.</title>
        <authorList>
            <person name="Kim T."/>
        </authorList>
    </citation>
    <scope>NUCLEOTIDE SEQUENCE [LARGE SCALE GENOMIC DNA]</scope>
    <source>
        <strain evidence="2">TK-2024</strain>
        <tissue evidence="2">Old leaves</tissue>
    </source>
</reference>
<accession>A0ABR2U8S8</accession>
<feature type="chain" id="PRO_5045791024" description="Secreted protein" evidence="1">
    <location>
        <begin position="20"/>
        <end position="97"/>
    </location>
</feature>
<gene>
    <name evidence="2" type="ORF">V6N11_051957</name>
</gene>
<evidence type="ECO:0000313" key="2">
    <source>
        <dbReference type="EMBL" id="KAK9046055.1"/>
    </source>
</evidence>
<keyword evidence="1" id="KW-0732">Signal</keyword>
<dbReference type="EMBL" id="JBBPBN010000001">
    <property type="protein sequence ID" value="KAK9046055.1"/>
    <property type="molecule type" value="Genomic_DNA"/>
</dbReference>
<sequence length="97" mass="10761">MVSLATSILLVVPDPMSLAPQIPIWGMVAGWYATVSTNTCTNLNHNVDCELEQFASLKRLHDNNLTPTRTPGLVETKFPLPLPRQLMLLMKSCFPLP</sequence>
<comment type="caution">
    <text evidence="2">The sequence shown here is derived from an EMBL/GenBank/DDBJ whole genome shotgun (WGS) entry which is preliminary data.</text>
</comment>
<evidence type="ECO:0000256" key="1">
    <source>
        <dbReference type="SAM" id="SignalP"/>
    </source>
</evidence>
<keyword evidence="3" id="KW-1185">Reference proteome</keyword>
<evidence type="ECO:0008006" key="4">
    <source>
        <dbReference type="Google" id="ProtNLM"/>
    </source>
</evidence>
<organism evidence="2 3">
    <name type="scientific">Hibiscus sabdariffa</name>
    <name type="common">roselle</name>
    <dbReference type="NCBI Taxonomy" id="183260"/>
    <lineage>
        <taxon>Eukaryota</taxon>
        <taxon>Viridiplantae</taxon>
        <taxon>Streptophyta</taxon>
        <taxon>Embryophyta</taxon>
        <taxon>Tracheophyta</taxon>
        <taxon>Spermatophyta</taxon>
        <taxon>Magnoliopsida</taxon>
        <taxon>eudicotyledons</taxon>
        <taxon>Gunneridae</taxon>
        <taxon>Pentapetalae</taxon>
        <taxon>rosids</taxon>
        <taxon>malvids</taxon>
        <taxon>Malvales</taxon>
        <taxon>Malvaceae</taxon>
        <taxon>Malvoideae</taxon>
        <taxon>Hibiscus</taxon>
    </lineage>
</organism>
<dbReference type="Proteomes" id="UP001396334">
    <property type="component" value="Unassembled WGS sequence"/>
</dbReference>
<feature type="signal peptide" evidence="1">
    <location>
        <begin position="1"/>
        <end position="19"/>
    </location>
</feature>
<evidence type="ECO:0000313" key="3">
    <source>
        <dbReference type="Proteomes" id="UP001396334"/>
    </source>
</evidence>